<name>A0A172TP37_9BACL</name>
<keyword evidence="5 6" id="KW-0472">Membrane</keyword>
<reference evidence="8 9" key="1">
    <citation type="submission" date="2015-01" db="EMBL/GenBank/DDBJ databases">
        <title>Paenibacillus swuensis/DY6/whole genome sequencing.</title>
        <authorList>
            <person name="Kim M.K."/>
            <person name="Srinivasan S."/>
            <person name="Lee J.-J."/>
        </authorList>
    </citation>
    <scope>NUCLEOTIDE SEQUENCE [LARGE SCALE GENOMIC DNA]</scope>
    <source>
        <strain evidence="8 9">DY6</strain>
    </source>
</reference>
<proteinExistence type="predicted"/>
<feature type="transmembrane region" description="Helical" evidence="6">
    <location>
        <begin position="553"/>
        <end position="573"/>
    </location>
</feature>
<keyword evidence="9" id="KW-1185">Reference proteome</keyword>
<feature type="transmembrane region" description="Helical" evidence="6">
    <location>
        <begin position="225"/>
        <end position="246"/>
    </location>
</feature>
<comment type="subcellular location">
    <subcellularLocation>
        <location evidence="1">Cell membrane</location>
        <topology evidence="1">Multi-pass membrane protein</topology>
    </subcellularLocation>
</comment>
<keyword evidence="2" id="KW-1003">Cell membrane</keyword>
<evidence type="ECO:0000256" key="3">
    <source>
        <dbReference type="ARBA" id="ARBA00022692"/>
    </source>
</evidence>
<dbReference type="InterPro" id="IPR004869">
    <property type="entry name" value="MMPL_dom"/>
</dbReference>
<dbReference type="Gene3D" id="1.20.1640.10">
    <property type="entry name" value="Multidrug efflux transporter AcrB transmembrane domain"/>
    <property type="match status" value="2"/>
</dbReference>
<sequence>MLYLWLADKAIRYPRGILITWLVCLSWFAAHASDLPAVLHDHGLRTQGSYNDVQHVLSEDFGIPEDPVIVLFDVQKKVSSDEFQSYLEQRLHVAASIQGVKKIISPVNRPEMRKANFAYALIEFSQPSGEMEGALKELRQVFPPQEGIGVRLTGSKVVQTDVNAASRTDLGKAESLGIPIAFIIMWLAFGSVWAALLPVWMGVISVAGAMGFMAELGKHAELSSFVLNVIPMVGLALSIDFALMMVSRFREELHRRSAGDALRITMETAGRAVVLSAACVALGLAGIAFIPMPIFASVAWGAMVVLLLSVLLTLTLLPVILYRLSERLRAPRYPMKTAGIWRWSAHAVMRRPGTVIMFGSGLLLVCLLPLNDMRIAIPDASSLPSEYASRQAFEDWEEVFQTHSANNETPVNQVWAIIGKDNRQLTRQDLGHIRTVIKVLTSDPQVIHVQSVFSRQGLPVQALLRKDSTVLKVTLKGSPSDAAVQTWMTRWEQLQLPEPLTILWGGEAKYQQEVFETLRKSMPGALIFIVLSNFIVLYIAFRSFLIPLKALLMNALSIGAAYGVLVMVSPWISGESHEAVAVMIPIFIFGLVFGISMDYGVFLLSRIAEHYRLTGDNEQAVAEGLASAGGIITSAALIMMAVTAPFAAGDVAGVRQLGIGIAAAVFIDATIIRLLLIPSLMKWLGPWNWRGI</sequence>
<organism evidence="8 9">
    <name type="scientific">Paenibacillus swuensis</name>
    <dbReference type="NCBI Taxonomy" id="1178515"/>
    <lineage>
        <taxon>Bacteria</taxon>
        <taxon>Bacillati</taxon>
        <taxon>Bacillota</taxon>
        <taxon>Bacilli</taxon>
        <taxon>Bacillales</taxon>
        <taxon>Paenibacillaceae</taxon>
        <taxon>Paenibacillus</taxon>
    </lineage>
</organism>
<dbReference type="SUPFAM" id="SSF82866">
    <property type="entry name" value="Multidrug efflux transporter AcrB transmembrane domain"/>
    <property type="match status" value="2"/>
</dbReference>
<dbReference type="RefSeq" id="WP_068610604.1">
    <property type="nucleotide sequence ID" value="NZ_CP011388.1"/>
</dbReference>
<dbReference type="PROSITE" id="PS50156">
    <property type="entry name" value="SSD"/>
    <property type="match status" value="1"/>
</dbReference>
<dbReference type="PANTHER" id="PTHR33406:SF13">
    <property type="entry name" value="MEMBRANE PROTEIN YDFJ"/>
    <property type="match status" value="1"/>
</dbReference>
<dbReference type="GO" id="GO:0005886">
    <property type="term" value="C:plasma membrane"/>
    <property type="evidence" value="ECO:0007669"/>
    <property type="project" value="UniProtKB-SubCell"/>
</dbReference>
<dbReference type="Proteomes" id="UP000076927">
    <property type="component" value="Chromosome"/>
</dbReference>
<feature type="transmembrane region" description="Helical" evidence="6">
    <location>
        <begin position="579"/>
        <end position="604"/>
    </location>
</feature>
<dbReference type="STRING" id="1178515.SY83_22375"/>
<feature type="transmembrane region" description="Helical" evidence="6">
    <location>
        <begin position="522"/>
        <end position="541"/>
    </location>
</feature>
<dbReference type="KEGG" id="pswu:SY83_22375"/>
<evidence type="ECO:0000256" key="2">
    <source>
        <dbReference type="ARBA" id="ARBA00022475"/>
    </source>
</evidence>
<accession>A0A172TP37</accession>
<dbReference type="EMBL" id="CP011388">
    <property type="protein sequence ID" value="ANE48577.1"/>
    <property type="molecule type" value="Genomic_DNA"/>
</dbReference>
<feature type="transmembrane region" description="Helical" evidence="6">
    <location>
        <begin position="180"/>
        <end position="213"/>
    </location>
</feature>
<feature type="transmembrane region" description="Helical" evidence="6">
    <location>
        <begin position="272"/>
        <end position="292"/>
    </location>
</feature>
<dbReference type="OrthoDB" id="7051771at2"/>
<keyword evidence="3 6" id="KW-0812">Transmembrane</keyword>
<feature type="transmembrane region" description="Helical" evidence="6">
    <location>
        <begin position="298"/>
        <end position="322"/>
    </location>
</feature>
<protein>
    <recommendedName>
        <fullName evidence="7">SSD domain-containing protein</fullName>
    </recommendedName>
</protein>
<feature type="transmembrane region" description="Helical" evidence="6">
    <location>
        <begin position="625"/>
        <end position="648"/>
    </location>
</feature>
<dbReference type="InterPro" id="IPR000731">
    <property type="entry name" value="SSD"/>
</dbReference>
<keyword evidence="4 6" id="KW-1133">Transmembrane helix</keyword>
<evidence type="ECO:0000256" key="4">
    <source>
        <dbReference type="ARBA" id="ARBA00022989"/>
    </source>
</evidence>
<gene>
    <name evidence="8" type="ORF">SY83_22375</name>
</gene>
<dbReference type="InterPro" id="IPR050545">
    <property type="entry name" value="Mycobact_MmpL"/>
</dbReference>
<dbReference type="AlphaFoldDB" id="A0A172TP37"/>
<evidence type="ECO:0000256" key="6">
    <source>
        <dbReference type="SAM" id="Phobius"/>
    </source>
</evidence>
<feature type="transmembrane region" description="Helical" evidence="6">
    <location>
        <begin position="654"/>
        <end position="676"/>
    </location>
</feature>
<dbReference type="PANTHER" id="PTHR33406">
    <property type="entry name" value="MEMBRANE PROTEIN MJ1562-RELATED"/>
    <property type="match status" value="1"/>
</dbReference>
<feature type="transmembrane region" description="Helical" evidence="6">
    <location>
        <begin position="352"/>
        <end position="370"/>
    </location>
</feature>
<dbReference type="Pfam" id="PF03176">
    <property type="entry name" value="MMPL"/>
    <property type="match status" value="2"/>
</dbReference>
<feature type="domain" description="SSD" evidence="7">
    <location>
        <begin position="195"/>
        <end position="323"/>
    </location>
</feature>
<evidence type="ECO:0000313" key="8">
    <source>
        <dbReference type="EMBL" id="ANE48577.1"/>
    </source>
</evidence>
<dbReference type="PATRIC" id="fig|1178515.4.peg.4539"/>
<evidence type="ECO:0000313" key="9">
    <source>
        <dbReference type="Proteomes" id="UP000076927"/>
    </source>
</evidence>
<evidence type="ECO:0000256" key="1">
    <source>
        <dbReference type="ARBA" id="ARBA00004651"/>
    </source>
</evidence>
<evidence type="ECO:0000256" key="5">
    <source>
        <dbReference type="ARBA" id="ARBA00023136"/>
    </source>
</evidence>
<evidence type="ECO:0000259" key="7">
    <source>
        <dbReference type="PROSITE" id="PS50156"/>
    </source>
</evidence>